<dbReference type="EMBL" id="CP022426">
    <property type="protein sequence ID" value="ATP08794.1"/>
    <property type="molecule type" value="Genomic_DNA"/>
</dbReference>
<keyword evidence="1" id="KW-0732">Signal</keyword>
<proteinExistence type="predicted"/>
<gene>
    <name evidence="2" type="ORF">Asalp_15890</name>
</gene>
<feature type="signal peptide" evidence="1">
    <location>
        <begin position="1"/>
        <end position="30"/>
    </location>
</feature>
<protein>
    <submittedName>
        <fullName evidence="2">Uncharacterized protein</fullName>
    </submittedName>
</protein>
<evidence type="ECO:0000256" key="1">
    <source>
        <dbReference type="SAM" id="SignalP"/>
    </source>
</evidence>
<reference evidence="3" key="1">
    <citation type="journal article" date="2018" name="BMC Genomics">
        <title>The complete and fully assembled genome sequence of Aeromonas salmonicida subsp. pectinolytica and its comparative analysis with other Aeromonas species: investigation of the mobilome in environmental and pathogenic strains.</title>
        <authorList>
            <person name="Pfeiffer F."/>
            <person name="Zamora-Lagos M.A."/>
            <person name="Blettinger M."/>
            <person name="Yeroslaviz A."/>
            <person name="Dahl A."/>
            <person name="Gruber S."/>
            <person name="Habermann B.H."/>
        </authorList>
    </citation>
    <scope>NUCLEOTIDE SEQUENCE [LARGE SCALE GENOMIC DNA]</scope>
    <source>
        <strain evidence="3">34mel</strain>
    </source>
</reference>
<dbReference type="AlphaFoldDB" id="A0A2D1QF01"/>
<name>A0A2D1QF01_AERSA</name>
<dbReference type="Proteomes" id="UP000222916">
    <property type="component" value="Chromosome"/>
</dbReference>
<evidence type="ECO:0000313" key="3">
    <source>
        <dbReference type="Proteomes" id="UP000222916"/>
    </source>
</evidence>
<organism evidence="2 3">
    <name type="scientific">Aeromonas salmonicida subsp. pectinolytica 34mel</name>
    <dbReference type="NCBI Taxonomy" id="1324960"/>
    <lineage>
        <taxon>Bacteria</taxon>
        <taxon>Pseudomonadati</taxon>
        <taxon>Pseudomonadota</taxon>
        <taxon>Gammaproteobacteria</taxon>
        <taxon>Aeromonadales</taxon>
        <taxon>Aeromonadaceae</taxon>
        <taxon>Aeromonas</taxon>
    </lineage>
</organism>
<evidence type="ECO:0000313" key="2">
    <source>
        <dbReference type="EMBL" id="ATP08794.1"/>
    </source>
</evidence>
<sequence>MERHMTTLFTRTLRAATLGLLLSGPMATFAADGALEIETKVPASLSGKLSYASMKYWVEVPGQGNVEIWTDDEAYAALIDLVGTQVSLEGAMVTFTDGSVYFQPKLAKPSTGFTVRKNDEVNFDVQLNGELLTHHDSYAGVDVAHQFAIQGGQVALIELFSGGVGCPVLYQLVVARQDSPTMISTEFGTCSDQGKLSTESNGFTLNLPGNPSERWVWDASSFTLRKQS</sequence>
<feature type="chain" id="PRO_5014321442" evidence="1">
    <location>
        <begin position="31"/>
        <end position="228"/>
    </location>
</feature>
<accession>A0A2D1QF01</accession>